<dbReference type="InterPro" id="IPR012902">
    <property type="entry name" value="N_methyl_site"/>
</dbReference>
<dbReference type="Pfam" id="PF07963">
    <property type="entry name" value="N_methyl"/>
    <property type="match status" value="1"/>
</dbReference>
<gene>
    <name evidence="4" type="ORF">KsCSTR_37740</name>
    <name evidence="3" type="ORF">kuste2302</name>
</gene>
<reference evidence="3" key="2">
    <citation type="submission" date="2006-01" db="EMBL/GenBank/DDBJ databases">
        <authorList>
            <person name="Genoscope"/>
        </authorList>
    </citation>
    <scope>NUCLEOTIDE SEQUENCE</scope>
</reference>
<accession>Q1Q642</accession>
<evidence type="ECO:0000313" key="3">
    <source>
        <dbReference type="EMBL" id="CAJ73047.1"/>
    </source>
</evidence>
<evidence type="ECO:0000256" key="1">
    <source>
        <dbReference type="SAM" id="MobiDB-lite"/>
    </source>
</evidence>
<dbReference type="EMBL" id="CT573071">
    <property type="protein sequence ID" value="CAJ73047.1"/>
    <property type="molecule type" value="Genomic_DNA"/>
</dbReference>
<proteinExistence type="predicted"/>
<dbReference type="SUPFAM" id="SSF54523">
    <property type="entry name" value="Pili subunits"/>
    <property type="match status" value="1"/>
</dbReference>
<evidence type="ECO:0000313" key="5">
    <source>
        <dbReference type="Proteomes" id="UP000501926"/>
    </source>
</evidence>
<feature type="transmembrane region" description="Helical" evidence="2">
    <location>
        <begin position="20"/>
        <end position="42"/>
    </location>
</feature>
<evidence type="ECO:0000256" key="2">
    <source>
        <dbReference type="SAM" id="Phobius"/>
    </source>
</evidence>
<dbReference type="RefSeq" id="WP_164995322.1">
    <property type="nucleotide sequence ID" value="NZ_CP049055.1"/>
</dbReference>
<dbReference type="InterPro" id="IPR045584">
    <property type="entry name" value="Pilin-like"/>
</dbReference>
<sequence length="230" mass="26028">MDKYIFFANKNSLQKHGFTLIELIIVMVIMGIIAGISIPRYTGSLDTIKFRKIMSGIVFSLREARIIAMSGGAKTEVVLDLLDGYLWCEGMEKLEIPYEIQMFSDNFEDADEQIRVFTFYPNGTAHGRKLGFAYGEMTAVLHIEPLGGLATFRLGEDMEQTVKYERIPGEITDKEIEQKINALKVSAVLTSRGPRGKTPLHAENRSDSFDNYEDDSYDVDEEDEDEDVDD</sequence>
<evidence type="ECO:0000313" key="4">
    <source>
        <dbReference type="EMBL" id="QII13153.1"/>
    </source>
</evidence>
<keyword evidence="2" id="KW-0472">Membrane</keyword>
<dbReference type="NCBIfam" id="TIGR02532">
    <property type="entry name" value="IV_pilin_GFxxxE"/>
    <property type="match status" value="1"/>
</dbReference>
<feature type="region of interest" description="Disordered" evidence="1">
    <location>
        <begin position="192"/>
        <end position="230"/>
    </location>
</feature>
<feature type="compositionally biased region" description="Acidic residues" evidence="1">
    <location>
        <begin position="210"/>
        <end position="230"/>
    </location>
</feature>
<dbReference type="PROSITE" id="PS00409">
    <property type="entry name" value="PROKAR_NTER_METHYL"/>
    <property type="match status" value="1"/>
</dbReference>
<dbReference type="Proteomes" id="UP000501926">
    <property type="component" value="Chromosome"/>
</dbReference>
<dbReference type="Gene3D" id="3.30.700.10">
    <property type="entry name" value="Glycoprotein, Type 4 Pilin"/>
    <property type="match status" value="1"/>
</dbReference>
<keyword evidence="2" id="KW-1133">Transmembrane helix</keyword>
<dbReference type="AlphaFoldDB" id="Q1Q642"/>
<name>Q1Q642_KUEST</name>
<dbReference type="EMBL" id="CP049055">
    <property type="protein sequence ID" value="QII13153.1"/>
    <property type="molecule type" value="Genomic_DNA"/>
</dbReference>
<reference evidence="4 5" key="3">
    <citation type="submission" date="2020-02" db="EMBL/GenBank/DDBJ databases">
        <title>Newly sequenced genome of strain CSTR1 showed variability in Candidatus Kuenenia stuttgartiensis genomes.</title>
        <authorList>
            <person name="Ding C."/>
            <person name="Adrian L."/>
        </authorList>
    </citation>
    <scope>NUCLEOTIDE SEQUENCE [LARGE SCALE GENOMIC DNA]</scope>
    <source>
        <strain evidence="4 5">CSTR1</strain>
    </source>
</reference>
<organism evidence="3">
    <name type="scientific">Kuenenia stuttgartiensis</name>
    <dbReference type="NCBI Taxonomy" id="174633"/>
    <lineage>
        <taxon>Bacteria</taxon>
        <taxon>Pseudomonadati</taxon>
        <taxon>Planctomycetota</taxon>
        <taxon>Candidatus Brocadiia</taxon>
        <taxon>Candidatus Brocadiales</taxon>
        <taxon>Candidatus Brocadiaceae</taxon>
        <taxon>Candidatus Kuenenia</taxon>
    </lineage>
</organism>
<reference evidence="3" key="1">
    <citation type="journal article" date="2006" name="Nature">
        <title>Deciphering the evolution and metabolism of an anammox bacterium from a community genome.</title>
        <authorList>
            <person name="Strous M."/>
            <person name="Pelletier E."/>
            <person name="Mangenot S."/>
            <person name="Rattei T."/>
            <person name="Lehner A."/>
            <person name="Taylor M.W."/>
            <person name="Horn M."/>
            <person name="Daims H."/>
            <person name="Bartol-Mavel D."/>
            <person name="Wincker P."/>
            <person name="Barbe V."/>
            <person name="Fonknechten N."/>
            <person name="Vallenet D."/>
            <person name="Segurens B."/>
            <person name="Schenowitz-Truong C."/>
            <person name="Medigue C."/>
            <person name="Collingro A."/>
            <person name="Snel B."/>
            <person name="Dutilh B.E."/>
            <person name="OpDenCamp H.J.M."/>
            <person name="vanDerDrift C."/>
            <person name="Cirpus I."/>
            <person name="vanDePas-Schoonen K.T."/>
            <person name="Harhangi H.R."/>
            <person name="vanNiftrik L."/>
            <person name="Schmid M."/>
            <person name="Keltjens J."/>
            <person name="vanDeVossenberg J."/>
            <person name="Kartal B."/>
            <person name="Meier H."/>
            <person name="Frishman D."/>
            <person name="Huynen M.A."/>
            <person name="Mewes H."/>
            <person name="Weissenbach J."/>
            <person name="Jetten M.S.M."/>
            <person name="Wagner M."/>
            <person name="LePaslier D."/>
        </authorList>
    </citation>
    <scope>NUCLEOTIDE SEQUENCE</scope>
</reference>
<keyword evidence="2" id="KW-0812">Transmembrane</keyword>
<protein>
    <submittedName>
        <fullName evidence="4">Putative major pilin subunit</fullName>
    </submittedName>
</protein>